<protein>
    <submittedName>
        <fullName evidence="2">Uncharacterized protein</fullName>
    </submittedName>
</protein>
<reference evidence="2" key="1">
    <citation type="submission" date="2021-02" db="EMBL/GenBank/DDBJ databases">
        <authorList>
            <person name="Dougan E. K."/>
            <person name="Rhodes N."/>
            <person name="Thang M."/>
            <person name="Chan C."/>
        </authorList>
    </citation>
    <scope>NUCLEOTIDE SEQUENCE</scope>
</reference>
<dbReference type="OrthoDB" id="304452at2759"/>
<dbReference type="EMBL" id="CAJNJA010045375">
    <property type="protein sequence ID" value="CAE7809056.1"/>
    <property type="molecule type" value="Genomic_DNA"/>
</dbReference>
<evidence type="ECO:0000256" key="1">
    <source>
        <dbReference type="SAM" id="MobiDB-lite"/>
    </source>
</evidence>
<gene>
    <name evidence="2" type="ORF">SNEC2469_LOCUS23948</name>
</gene>
<comment type="caution">
    <text evidence="2">The sequence shown here is derived from an EMBL/GenBank/DDBJ whole genome shotgun (WGS) entry which is preliminary data.</text>
</comment>
<proteinExistence type="predicted"/>
<feature type="region of interest" description="Disordered" evidence="1">
    <location>
        <begin position="31"/>
        <end position="50"/>
    </location>
</feature>
<dbReference type="AlphaFoldDB" id="A0A812Z311"/>
<sequence>MSRLPVSRLKAELTRAKAEVKSLKDELKQRELAQKRRGEKEAAELRAERQKADRLQAQLKKLEEDGKTQNPRAVLIVQSGDDDHGGDARVEFATKGS</sequence>
<organism evidence="2 3">
    <name type="scientific">Symbiodinium necroappetens</name>
    <dbReference type="NCBI Taxonomy" id="1628268"/>
    <lineage>
        <taxon>Eukaryota</taxon>
        <taxon>Sar</taxon>
        <taxon>Alveolata</taxon>
        <taxon>Dinophyceae</taxon>
        <taxon>Suessiales</taxon>
        <taxon>Symbiodiniaceae</taxon>
        <taxon>Symbiodinium</taxon>
    </lineage>
</organism>
<evidence type="ECO:0000313" key="2">
    <source>
        <dbReference type="EMBL" id="CAE7809056.1"/>
    </source>
</evidence>
<name>A0A812Z311_9DINO</name>
<evidence type="ECO:0000313" key="3">
    <source>
        <dbReference type="Proteomes" id="UP000601435"/>
    </source>
</evidence>
<dbReference type="Proteomes" id="UP000601435">
    <property type="component" value="Unassembled WGS sequence"/>
</dbReference>
<accession>A0A812Z311</accession>
<keyword evidence="3" id="KW-1185">Reference proteome</keyword>